<accession>A0ABT5S9H2</accession>
<dbReference type="Proteomes" id="UP001151478">
    <property type="component" value="Unassembled WGS sequence"/>
</dbReference>
<organism evidence="1 2">
    <name type="scientific">Polaribacter ponticola</name>
    <dbReference type="NCBI Taxonomy" id="2978475"/>
    <lineage>
        <taxon>Bacteria</taxon>
        <taxon>Pseudomonadati</taxon>
        <taxon>Bacteroidota</taxon>
        <taxon>Flavobacteriia</taxon>
        <taxon>Flavobacteriales</taxon>
        <taxon>Flavobacteriaceae</taxon>
    </lineage>
</organism>
<proteinExistence type="predicted"/>
<comment type="caution">
    <text evidence="1">The sequence shown here is derived from an EMBL/GenBank/DDBJ whole genome shotgun (WGS) entry which is preliminary data.</text>
</comment>
<reference evidence="1" key="1">
    <citation type="submission" date="2023-02" db="EMBL/GenBank/DDBJ databases">
        <title>Polaribacter ponticola sp. nov., isolated from seawater.</title>
        <authorList>
            <person name="Baek J.H."/>
            <person name="Kim J.M."/>
            <person name="Choi D.G."/>
            <person name="Jeon C.O."/>
        </authorList>
    </citation>
    <scope>NUCLEOTIDE SEQUENCE</scope>
    <source>
        <strain evidence="1">MSW5</strain>
    </source>
</reference>
<sequence>MDYKETLFFIAKCLTINHEKHNLNIIKKLLESHSIDWDSVVRISTSHYVFSALYSNLKKAKLLDFLPSDLVEYMQHITNLNRERNLGIKNQAKELNQLLINNNIKPIFLKGVGHLFDNLYADVGERMIADIDFIVSKDDYFKTIKLVENFGYTKVEKNKHHSPSFKHYPRLQKENCYAAVEIHKELLIEKFASELNYKIIKKEHLELNKLKVLGYNDQLVLSILSNQINDDGFYIKNLTLKHAYDAFLLSKKTNTKKAIQKFNKLKHPLNCYLASSYQVFNKIETLAYDSSVKTEKYLSLFNKYLVDHKKRKRDYKRIKYKLYLIRKKDFILKIIFYKEYRNWFINDFLIKLNLKKLAS</sequence>
<gene>
    <name evidence="1" type="ORF">N5A56_010250</name>
</gene>
<dbReference type="InterPro" id="IPR039498">
    <property type="entry name" value="NTP_transf_5"/>
</dbReference>
<protein>
    <submittedName>
        <fullName evidence="1">Nucleotidyltransferase family protein</fullName>
    </submittedName>
</protein>
<dbReference type="RefSeq" id="WP_265725372.1">
    <property type="nucleotide sequence ID" value="NZ_JAOSLC020000003.1"/>
</dbReference>
<evidence type="ECO:0000313" key="2">
    <source>
        <dbReference type="Proteomes" id="UP001151478"/>
    </source>
</evidence>
<evidence type="ECO:0000313" key="1">
    <source>
        <dbReference type="EMBL" id="MDD7914771.1"/>
    </source>
</evidence>
<keyword evidence="2" id="KW-1185">Reference proteome</keyword>
<dbReference type="Pfam" id="PF14907">
    <property type="entry name" value="NTP_transf_5"/>
    <property type="match status" value="1"/>
</dbReference>
<dbReference type="EMBL" id="JAOSLC020000003">
    <property type="protein sequence ID" value="MDD7914771.1"/>
    <property type="molecule type" value="Genomic_DNA"/>
</dbReference>
<name>A0ABT5S9H2_9FLAO</name>